<proteinExistence type="predicted"/>
<evidence type="ECO:0000313" key="3">
    <source>
        <dbReference type="Proteomes" id="UP000789739"/>
    </source>
</evidence>
<accession>A0A9N9B9G7</accession>
<organism evidence="2 3">
    <name type="scientific">Paraglomus brasilianum</name>
    <dbReference type="NCBI Taxonomy" id="144538"/>
    <lineage>
        <taxon>Eukaryota</taxon>
        <taxon>Fungi</taxon>
        <taxon>Fungi incertae sedis</taxon>
        <taxon>Mucoromycota</taxon>
        <taxon>Glomeromycotina</taxon>
        <taxon>Glomeromycetes</taxon>
        <taxon>Paraglomerales</taxon>
        <taxon>Paraglomeraceae</taxon>
        <taxon>Paraglomus</taxon>
    </lineage>
</organism>
<feature type="domain" description="Pyrroloquinoline quinone-dependent pyranose dehydrogenase beta-propeller" evidence="1">
    <location>
        <begin position="6"/>
        <end position="73"/>
    </location>
</feature>
<comment type="caution">
    <text evidence="2">The sequence shown here is derived from an EMBL/GenBank/DDBJ whole genome shotgun (WGS) entry which is preliminary data.</text>
</comment>
<dbReference type="Pfam" id="PF22807">
    <property type="entry name" value="TrAA12"/>
    <property type="match status" value="1"/>
</dbReference>
<sequence>MNDGIHTDAWCANVSNNRPPVLALPGHSAPLGITFYDGDNCNATQSFDCSMKGDAFVAFHGSWDRNVPTSFAFLSRKIRAIRCRLDILKMCLDKLKPVNAVFRKGVMLYRLMQPERLFELERVQEIQMEVFRRPESSCADD</sequence>
<evidence type="ECO:0000259" key="1">
    <source>
        <dbReference type="Pfam" id="PF22807"/>
    </source>
</evidence>
<dbReference type="OrthoDB" id="507128at2759"/>
<keyword evidence="3" id="KW-1185">Reference proteome</keyword>
<dbReference type="AlphaFoldDB" id="A0A9N9B9G7"/>
<dbReference type="EMBL" id="CAJVPI010000634">
    <property type="protein sequence ID" value="CAG8557904.1"/>
    <property type="molecule type" value="Genomic_DNA"/>
</dbReference>
<dbReference type="InterPro" id="IPR054539">
    <property type="entry name" value="Beta-prop_PDH"/>
</dbReference>
<evidence type="ECO:0000313" key="2">
    <source>
        <dbReference type="EMBL" id="CAG8557904.1"/>
    </source>
</evidence>
<name>A0A9N9B9G7_9GLOM</name>
<dbReference type="Proteomes" id="UP000789739">
    <property type="component" value="Unassembled WGS sequence"/>
</dbReference>
<reference evidence="2" key="1">
    <citation type="submission" date="2021-06" db="EMBL/GenBank/DDBJ databases">
        <authorList>
            <person name="Kallberg Y."/>
            <person name="Tangrot J."/>
            <person name="Rosling A."/>
        </authorList>
    </citation>
    <scope>NUCLEOTIDE SEQUENCE</scope>
    <source>
        <strain evidence="2">BR232B</strain>
    </source>
</reference>
<gene>
    <name evidence="2" type="ORF">PBRASI_LOCUS5435</name>
</gene>
<protein>
    <submittedName>
        <fullName evidence="2">2608_t:CDS:1</fullName>
    </submittedName>
</protein>